<dbReference type="GO" id="GO:0006412">
    <property type="term" value="P:translation"/>
    <property type="evidence" value="ECO:0007669"/>
    <property type="project" value="UniProtKB-UniRule"/>
</dbReference>
<dbReference type="GO" id="GO:1990904">
    <property type="term" value="C:ribonucleoprotein complex"/>
    <property type="evidence" value="ECO:0007669"/>
    <property type="project" value="UniProtKB-KW"/>
</dbReference>
<dbReference type="Gene3D" id="3.40.5.10">
    <property type="entry name" value="Ribosomal protein L9, N-terminal domain"/>
    <property type="match status" value="1"/>
</dbReference>
<feature type="compositionally biased region" description="Acidic residues" evidence="9">
    <location>
        <begin position="175"/>
        <end position="202"/>
    </location>
</feature>
<dbReference type="Gene3D" id="3.10.430.100">
    <property type="entry name" value="Ribosomal protein L9, C-terminal domain"/>
    <property type="match status" value="1"/>
</dbReference>
<protein>
    <recommendedName>
        <fullName evidence="6 7">Large ribosomal subunit protein bL9</fullName>
    </recommendedName>
</protein>
<feature type="region of interest" description="Disordered" evidence="9">
    <location>
        <begin position="164"/>
        <end position="202"/>
    </location>
</feature>
<dbReference type="PROSITE" id="PS00651">
    <property type="entry name" value="RIBOSOMAL_L9"/>
    <property type="match status" value="1"/>
</dbReference>
<reference evidence="11" key="1">
    <citation type="journal article" date="2021" name="PeerJ">
        <title>Extensive microbial diversity within the chicken gut microbiome revealed by metagenomics and culture.</title>
        <authorList>
            <person name="Gilroy R."/>
            <person name="Ravi A."/>
            <person name="Getino M."/>
            <person name="Pursley I."/>
            <person name="Horton D.L."/>
            <person name="Alikhan N.F."/>
            <person name="Baker D."/>
            <person name="Gharbi K."/>
            <person name="Hall N."/>
            <person name="Watson M."/>
            <person name="Adriaenssens E.M."/>
            <person name="Foster-Nyarko E."/>
            <person name="Jarju S."/>
            <person name="Secka A."/>
            <person name="Antonio M."/>
            <person name="Oren A."/>
            <person name="Chaudhuri R.R."/>
            <person name="La Ragione R."/>
            <person name="Hildebrand F."/>
            <person name="Pallen M.J."/>
        </authorList>
    </citation>
    <scope>NUCLEOTIDE SEQUENCE</scope>
    <source>
        <strain evidence="11">Gambia11-129</strain>
    </source>
</reference>
<evidence type="ECO:0000259" key="10">
    <source>
        <dbReference type="PROSITE" id="PS00651"/>
    </source>
</evidence>
<dbReference type="SUPFAM" id="SSF55653">
    <property type="entry name" value="Ribosomal protein L9 C-domain"/>
    <property type="match status" value="1"/>
</dbReference>
<evidence type="ECO:0000256" key="3">
    <source>
        <dbReference type="ARBA" id="ARBA00022884"/>
    </source>
</evidence>
<keyword evidence="4 7" id="KW-0689">Ribosomal protein</keyword>
<keyword evidence="8" id="KW-0175">Coiled coil</keyword>
<dbReference type="InterPro" id="IPR020069">
    <property type="entry name" value="Ribosomal_bL9_C"/>
</dbReference>
<gene>
    <name evidence="7 11" type="primary">rplI</name>
    <name evidence="11" type="ORF">IAB12_00760</name>
</gene>
<dbReference type="InterPro" id="IPR036935">
    <property type="entry name" value="Ribosomal_bL9_N_sf"/>
</dbReference>
<dbReference type="Pfam" id="PF03948">
    <property type="entry name" value="Ribosomal_L9_C"/>
    <property type="match status" value="1"/>
</dbReference>
<dbReference type="NCBIfam" id="TIGR00158">
    <property type="entry name" value="L9"/>
    <property type="match status" value="1"/>
</dbReference>
<sequence length="202" mass="21698">MKIILTQDVVNLGEEGDVRVVKNGYARNYLLPTGAAVIYNKTNAAIFASRAAAIEKRKEAKRAEAASLKEKLDALTLTLKVTAGESGKLFGSVTSQMVQDELKKAGFEIERKKIEVATHSIKMTGTYSVLIHLYENESSHVKLIVASEAELKAKEKAEAEAKAAAEAEAKAAEEAAAEAEAVTETETEVEAEAAVETAEEEN</sequence>
<evidence type="ECO:0000256" key="9">
    <source>
        <dbReference type="SAM" id="MobiDB-lite"/>
    </source>
</evidence>
<keyword evidence="3 7" id="KW-0694">RNA-binding</keyword>
<dbReference type="InterPro" id="IPR036791">
    <property type="entry name" value="Ribosomal_bL9_C_sf"/>
</dbReference>
<name>A0A9D1TNB2_9SPIO</name>
<evidence type="ECO:0000256" key="1">
    <source>
        <dbReference type="ARBA" id="ARBA00010605"/>
    </source>
</evidence>
<dbReference type="InterPro" id="IPR020594">
    <property type="entry name" value="Ribosomal_bL9_bac/chp"/>
</dbReference>
<evidence type="ECO:0000313" key="12">
    <source>
        <dbReference type="Proteomes" id="UP000823936"/>
    </source>
</evidence>
<feature type="compositionally biased region" description="Basic and acidic residues" evidence="9">
    <location>
        <begin position="164"/>
        <end position="173"/>
    </location>
</feature>
<dbReference type="GO" id="GO:0005840">
    <property type="term" value="C:ribosome"/>
    <property type="evidence" value="ECO:0007669"/>
    <property type="project" value="UniProtKB-KW"/>
</dbReference>
<reference evidence="11" key="2">
    <citation type="submission" date="2021-04" db="EMBL/GenBank/DDBJ databases">
        <authorList>
            <person name="Gilroy R."/>
        </authorList>
    </citation>
    <scope>NUCLEOTIDE SEQUENCE</scope>
    <source>
        <strain evidence="11">Gambia11-129</strain>
    </source>
</reference>
<dbReference type="Pfam" id="PF01281">
    <property type="entry name" value="Ribosomal_L9_N"/>
    <property type="match status" value="1"/>
</dbReference>
<evidence type="ECO:0000256" key="8">
    <source>
        <dbReference type="SAM" id="Coils"/>
    </source>
</evidence>
<dbReference type="GO" id="GO:0019843">
    <property type="term" value="F:rRNA binding"/>
    <property type="evidence" value="ECO:0007669"/>
    <property type="project" value="UniProtKB-UniRule"/>
</dbReference>
<dbReference type="GO" id="GO:0003735">
    <property type="term" value="F:structural constituent of ribosome"/>
    <property type="evidence" value="ECO:0007669"/>
    <property type="project" value="InterPro"/>
</dbReference>
<evidence type="ECO:0000256" key="6">
    <source>
        <dbReference type="ARBA" id="ARBA00035292"/>
    </source>
</evidence>
<dbReference type="Proteomes" id="UP000823936">
    <property type="component" value="Unassembled WGS sequence"/>
</dbReference>
<dbReference type="InterPro" id="IPR020070">
    <property type="entry name" value="Ribosomal_bL9_N"/>
</dbReference>
<feature type="coiled-coil region" evidence="8">
    <location>
        <begin position="51"/>
        <end position="78"/>
    </location>
</feature>
<comment type="function">
    <text evidence="7">Binds to the 23S rRNA.</text>
</comment>
<evidence type="ECO:0000256" key="5">
    <source>
        <dbReference type="ARBA" id="ARBA00023274"/>
    </source>
</evidence>
<comment type="similarity">
    <text evidence="1 7">Belongs to the bacterial ribosomal protein bL9 family.</text>
</comment>
<dbReference type="InterPro" id="IPR009027">
    <property type="entry name" value="Ribosomal_bL9/RNase_H1_N"/>
</dbReference>
<dbReference type="SUPFAM" id="SSF55658">
    <property type="entry name" value="L9 N-domain-like"/>
    <property type="match status" value="1"/>
</dbReference>
<organism evidence="11 12">
    <name type="scientific">Candidatus Ornithospirochaeta avicola</name>
    <dbReference type="NCBI Taxonomy" id="2840896"/>
    <lineage>
        <taxon>Bacteria</taxon>
        <taxon>Pseudomonadati</taxon>
        <taxon>Spirochaetota</taxon>
        <taxon>Spirochaetia</taxon>
        <taxon>Spirochaetales</taxon>
        <taxon>Spirochaetaceae</taxon>
        <taxon>Spirochaetaceae incertae sedis</taxon>
        <taxon>Candidatus Ornithospirochaeta</taxon>
    </lineage>
</organism>
<dbReference type="PANTHER" id="PTHR21368">
    <property type="entry name" value="50S RIBOSOMAL PROTEIN L9"/>
    <property type="match status" value="1"/>
</dbReference>
<dbReference type="InterPro" id="IPR000244">
    <property type="entry name" value="Ribosomal_bL9"/>
</dbReference>
<dbReference type="EMBL" id="DXHU01000005">
    <property type="protein sequence ID" value="HIV98295.1"/>
    <property type="molecule type" value="Genomic_DNA"/>
</dbReference>
<evidence type="ECO:0000256" key="2">
    <source>
        <dbReference type="ARBA" id="ARBA00022730"/>
    </source>
</evidence>
<evidence type="ECO:0000256" key="7">
    <source>
        <dbReference type="HAMAP-Rule" id="MF_00503"/>
    </source>
</evidence>
<dbReference type="HAMAP" id="MF_00503">
    <property type="entry name" value="Ribosomal_bL9"/>
    <property type="match status" value="1"/>
</dbReference>
<dbReference type="AlphaFoldDB" id="A0A9D1TNB2"/>
<keyword evidence="2 7" id="KW-0699">rRNA-binding</keyword>
<proteinExistence type="inferred from homology"/>
<keyword evidence="5 7" id="KW-0687">Ribonucleoprotein</keyword>
<feature type="domain" description="Ribosomal protein L9" evidence="10">
    <location>
        <begin position="13"/>
        <end position="40"/>
    </location>
</feature>
<comment type="caution">
    <text evidence="11">The sequence shown here is derived from an EMBL/GenBank/DDBJ whole genome shotgun (WGS) entry which is preliminary data.</text>
</comment>
<evidence type="ECO:0000313" key="11">
    <source>
        <dbReference type="EMBL" id="HIV98295.1"/>
    </source>
</evidence>
<accession>A0A9D1TNB2</accession>
<evidence type="ECO:0000256" key="4">
    <source>
        <dbReference type="ARBA" id="ARBA00022980"/>
    </source>
</evidence>